<organism evidence="2 3">
    <name type="scientific">Flammeovirga pacifica</name>
    <dbReference type="NCBI Taxonomy" id="915059"/>
    <lineage>
        <taxon>Bacteria</taxon>
        <taxon>Pseudomonadati</taxon>
        <taxon>Bacteroidota</taxon>
        <taxon>Cytophagia</taxon>
        <taxon>Cytophagales</taxon>
        <taxon>Flammeovirgaceae</taxon>
        <taxon>Flammeovirga</taxon>
    </lineage>
</organism>
<evidence type="ECO:0000313" key="2">
    <source>
        <dbReference type="EMBL" id="OHX66090.1"/>
    </source>
</evidence>
<evidence type="ECO:0008006" key="4">
    <source>
        <dbReference type="Google" id="ProtNLM"/>
    </source>
</evidence>
<dbReference type="EMBL" id="JRYR02000001">
    <property type="protein sequence ID" value="OHX66090.1"/>
    <property type="molecule type" value="Genomic_DNA"/>
</dbReference>
<evidence type="ECO:0000313" key="3">
    <source>
        <dbReference type="Proteomes" id="UP000179797"/>
    </source>
</evidence>
<dbReference type="Pfam" id="PF19579">
    <property type="entry name" value="FtsL_2"/>
    <property type="match status" value="1"/>
</dbReference>
<name>A0A1S1YYL9_FLAPC</name>
<accession>A0A1S1YYL9</accession>
<comment type="caution">
    <text evidence="2">The sequence shown here is derived from an EMBL/GenBank/DDBJ whole genome shotgun (WGS) entry which is preliminary data.</text>
</comment>
<evidence type="ECO:0000256" key="1">
    <source>
        <dbReference type="SAM" id="Coils"/>
    </source>
</evidence>
<dbReference type="STRING" id="915059.NH26_06870"/>
<proteinExistence type="predicted"/>
<protein>
    <recommendedName>
        <fullName evidence="4">S-adenosyl-methyltransferase</fullName>
    </recommendedName>
</protein>
<reference evidence="2 3" key="1">
    <citation type="journal article" date="2012" name="Int. J. Syst. Evol. Microbiol.">
        <title>Flammeovirga pacifica sp. nov., isolated from deep-sea sediment.</title>
        <authorList>
            <person name="Xu H."/>
            <person name="Fu Y."/>
            <person name="Yang N."/>
            <person name="Ding Z."/>
            <person name="Lai Q."/>
            <person name="Zeng R."/>
        </authorList>
    </citation>
    <scope>NUCLEOTIDE SEQUENCE [LARGE SCALE GENOMIC DNA]</scope>
    <source>
        <strain evidence="3">DSM 24597 / LMG 26175 / WPAGA1</strain>
    </source>
</reference>
<keyword evidence="3" id="KW-1185">Reference proteome</keyword>
<feature type="coiled-coil region" evidence="1">
    <location>
        <begin position="67"/>
        <end position="94"/>
    </location>
</feature>
<dbReference type="Proteomes" id="UP000179797">
    <property type="component" value="Unassembled WGS sequence"/>
</dbReference>
<keyword evidence="1" id="KW-0175">Coiled coil</keyword>
<gene>
    <name evidence="2" type="ORF">NH26_06870</name>
</gene>
<dbReference type="OrthoDB" id="981249at2"/>
<dbReference type="AlphaFoldDB" id="A0A1S1YYL9"/>
<dbReference type="RefSeq" id="WP_052431788.1">
    <property type="nucleotide sequence ID" value="NZ_JRYR02000001.1"/>
</dbReference>
<sequence>MKANTYKTVVEEAPKKKRPSVLDKWNKKFLRWKFISQDEEEENSQYIQKIVFVTFLGILYIANSFQAEKSHLRINRLEKSVEKMRVEYSTLKYDFINESKRSQIENKAKNLGLVPLENAPVVISIPKLEDQ</sequence>
<dbReference type="InterPro" id="IPR045755">
    <property type="entry name" value="FtsL-like"/>
</dbReference>